<dbReference type="OrthoDB" id="47330at2759"/>
<dbReference type="PANTHER" id="PTHR11638">
    <property type="entry name" value="ATP-DEPENDENT CLP PROTEASE"/>
    <property type="match status" value="1"/>
</dbReference>
<sequence length="391" mass="43482">MTTRDLTSERLNLKLIYFECRLKSHRKLIIKPHQPSSTYQHDTRPHARCRVLSSHHIQIAAYLQLFRLRKQTTGQPEMTHGRMNDAAKELAGGIGHRNSGVNFDNILVEHNIRSLSSGMPYPIGVRCWPLQNTIICLTSNLGSDILAHSSACDPETGIANTVAKSEVLKRMQEYFPPELLNRLDSMLVFNKLSRTPILKEVLLRLNNVAERLKHGTLTSMSMTPDGDTVQIRVSGDALDIKENHPPNPTLTRPDSDVNPMKIFLSNPTKKTKVGAVTHVHQDLVNFEPFERPVSPAAPADCSASENPFLLNMPVASDIIYNSEACTAQYAINPNVSQKQLQPGGGSGGNPVNSKCSRGSARDRHLAAMMANVAGYSDHQRHEVYRDIDEEM</sequence>
<dbReference type="GO" id="GO:0005737">
    <property type="term" value="C:cytoplasm"/>
    <property type="evidence" value="ECO:0007669"/>
    <property type="project" value="TreeGrafter"/>
</dbReference>
<dbReference type="EMBL" id="NHYD01000423">
    <property type="protein sequence ID" value="PPQ94216.1"/>
    <property type="molecule type" value="Genomic_DNA"/>
</dbReference>
<name>A0A409XU48_PSICY</name>
<dbReference type="GO" id="GO:0005524">
    <property type="term" value="F:ATP binding"/>
    <property type="evidence" value="ECO:0007669"/>
    <property type="project" value="UniProtKB-KW"/>
</dbReference>
<keyword evidence="2" id="KW-0067">ATP-binding</keyword>
<keyword evidence="5" id="KW-1185">Reference proteome</keyword>
<dbReference type="Proteomes" id="UP000283269">
    <property type="component" value="Unassembled WGS sequence"/>
</dbReference>
<evidence type="ECO:0008006" key="6">
    <source>
        <dbReference type="Google" id="ProtNLM"/>
    </source>
</evidence>
<dbReference type="InParanoid" id="A0A409XU48"/>
<protein>
    <recommendedName>
        <fullName evidence="6">Clp ATPase C-terminal domain-containing protein</fullName>
    </recommendedName>
</protein>
<dbReference type="GO" id="GO:0034605">
    <property type="term" value="P:cellular response to heat"/>
    <property type="evidence" value="ECO:0007669"/>
    <property type="project" value="TreeGrafter"/>
</dbReference>
<dbReference type="AlphaFoldDB" id="A0A409XU48"/>
<feature type="non-terminal residue" evidence="4">
    <location>
        <position position="391"/>
    </location>
</feature>
<evidence type="ECO:0000313" key="4">
    <source>
        <dbReference type="EMBL" id="PPQ94216.1"/>
    </source>
</evidence>
<evidence type="ECO:0000256" key="2">
    <source>
        <dbReference type="ARBA" id="ARBA00022840"/>
    </source>
</evidence>
<dbReference type="STRING" id="93625.A0A409XU48"/>
<organism evidence="4 5">
    <name type="scientific">Psilocybe cyanescens</name>
    <dbReference type="NCBI Taxonomy" id="93625"/>
    <lineage>
        <taxon>Eukaryota</taxon>
        <taxon>Fungi</taxon>
        <taxon>Dikarya</taxon>
        <taxon>Basidiomycota</taxon>
        <taxon>Agaricomycotina</taxon>
        <taxon>Agaricomycetes</taxon>
        <taxon>Agaricomycetidae</taxon>
        <taxon>Agaricales</taxon>
        <taxon>Agaricineae</taxon>
        <taxon>Strophariaceae</taxon>
        <taxon>Psilocybe</taxon>
    </lineage>
</organism>
<feature type="region of interest" description="Disordered" evidence="3">
    <location>
        <begin position="337"/>
        <end position="360"/>
    </location>
</feature>
<evidence type="ECO:0000313" key="5">
    <source>
        <dbReference type="Proteomes" id="UP000283269"/>
    </source>
</evidence>
<dbReference type="GO" id="GO:0016887">
    <property type="term" value="F:ATP hydrolysis activity"/>
    <property type="evidence" value="ECO:0007669"/>
    <property type="project" value="TreeGrafter"/>
</dbReference>
<keyword evidence="1" id="KW-0547">Nucleotide-binding</keyword>
<reference evidence="4 5" key="1">
    <citation type="journal article" date="2018" name="Evol. Lett.">
        <title>Horizontal gene cluster transfer increased hallucinogenic mushroom diversity.</title>
        <authorList>
            <person name="Reynolds H.T."/>
            <person name="Vijayakumar V."/>
            <person name="Gluck-Thaler E."/>
            <person name="Korotkin H.B."/>
            <person name="Matheny P.B."/>
            <person name="Slot J.C."/>
        </authorList>
    </citation>
    <scope>NUCLEOTIDE SEQUENCE [LARGE SCALE GENOMIC DNA]</scope>
    <source>
        <strain evidence="4 5">2631</strain>
    </source>
</reference>
<dbReference type="Gene3D" id="3.40.50.300">
    <property type="entry name" value="P-loop containing nucleotide triphosphate hydrolases"/>
    <property type="match status" value="1"/>
</dbReference>
<dbReference type="InterPro" id="IPR027417">
    <property type="entry name" value="P-loop_NTPase"/>
</dbReference>
<comment type="caution">
    <text evidence="4">The sequence shown here is derived from an EMBL/GenBank/DDBJ whole genome shotgun (WGS) entry which is preliminary data.</text>
</comment>
<dbReference type="PANTHER" id="PTHR11638:SF176">
    <property type="entry name" value="HEAT SHOCK PROTEIN 78, MITOCHONDRIAL"/>
    <property type="match status" value="1"/>
</dbReference>
<proteinExistence type="predicted"/>
<evidence type="ECO:0000256" key="1">
    <source>
        <dbReference type="ARBA" id="ARBA00022741"/>
    </source>
</evidence>
<dbReference type="InterPro" id="IPR050130">
    <property type="entry name" value="ClpA_ClpB"/>
</dbReference>
<feature type="region of interest" description="Disordered" evidence="3">
    <location>
        <begin position="239"/>
        <end position="259"/>
    </location>
</feature>
<evidence type="ECO:0000256" key="3">
    <source>
        <dbReference type="SAM" id="MobiDB-lite"/>
    </source>
</evidence>
<accession>A0A409XU48</accession>
<gene>
    <name evidence="4" type="ORF">CVT25_006879</name>
</gene>